<dbReference type="RefSeq" id="WP_102477320.1">
    <property type="nucleotide sequence ID" value="NZ_MDBO01000001.1"/>
</dbReference>
<comment type="caution">
    <text evidence="1">The sequence shown here is derived from an EMBL/GenBank/DDBJ whole genome shotgun (WGS) entry which is preliminary data.</text>
</comment>
<protein>
    <submittedName>
        <fullName evidence="1">Uncharacterized protein</fullName>
    </submittedName>
</protein>
<dbReference type="Proteomes" id="UP000235611">
    <property type="component" value="Unassembled WGS sequence"/>
</dbReference>
<organism evidence="1 2">
    <name type="scientific">Vibrio breoganii</name>
    <dbReference type="NCBI Taxonomy" id="553239"/>
    <lineage>
        <taxon>Bacteria</taxon>
        <taxon>Pseudomonadati</taxon>
        <taxon>Pseudomonadota</taxon>
        <taxon>Gammaproteobacteria</taxon>
        <taxon>Vibrionales</taxon>
        <taxon>Vibrionaceae</taxon>
        <taxon>Vibrio</taxon>
    </lineage>
</organism>
<name>A0AAP8SYL9_9VIBR</name>
<dbReference type="EMBL" id="MDBO01000001">
    <property type="protein sequence ID" value="PMP17055.1"/>
    <property type="molecule type" value="Genomic_DNA"/>
</dbReference>
<proteinExistence type="predicted"/>
<evidence type="ECO:0000313" key="2">
    <source>
        <dbReference type="Proteomes" id="UP000235611"/>
    </source>
</evidence>
<reference evidence="2" key="1">
    <citation type="submission" date="2016-07" db="EMBL/GenBank/DDBJ databases">
        <title>Nontailed viruses are major unrecognized killers of bacteria in the ocean.</title>
        <authorList>
            <person name="Kauffman K."/>
            <person name="Hussain F."/>
            <person name="Yang J."/>
            <person name="Arevalo P."/>
            <person name="Brown J."/>
            <person name="Cutler M."/>
            <person name="Kelly L."/>
            <person name="Polz M.F."/>
        </authorList>
    </citation>
    <scope>NUCLEOTIDE SEQUENCE [LARGE SCALE GENOMIC DNA]</scope>
    <source>
        <strain evidence="2">10N.222.49.A5</strain>
    </source>
</reference>
<evidence type="ECO:0000313" key="1">
    <source>
        <dbReference type="EMBL" id="PMP17055.1"/>
    </source>
</evidence>
<gene>
    <name evidence="1" type="ORF">BCS93_00220</name>
</gene>
<accession>A0AAP8SYL9</accession>
<dbReference type="AlphaFoldDB" id="A0AAP8SYL9"/>
<sequence length="151" mass="17011">MTYYLTAFIFEGFGPTSEKRKIVETYSSVDKAQVKLDSILSEKKQLGWTIEEVPHKEVEADNFACIVNGEESGGFNTVLWTIGTDPIPTSNGEVLFPEAIDITSEAQRQYRLDKMRTMSKGSGFLFALKETFKSSPKLSILVIVAILYFFF</sequence>